<sequence length="159" mass="18752">MIQIGRFTAQHEGPLVVFLIGVRINNWWRFREWLPVVQAMRPMIQYLYHHPESGFLGLGGQWLSMDFRGLLMVQYWRSSNDLERFARTDPELHPEAWRNFFRQSYKGGAVGIWHETYVVERQEAVYGNMPLMGLAKVSKAVPIRGKLETMRERLQKESV</sequence>
<reference evidence="1 2" key="1">
    <citation type="submission" date="2019-07" db="EMBL/GenBank/DDBJ databases">
        <title>Whole genome shotgun sequence of Meiothermus hypogaeus NBRC 106114.</title>
        <authorList>
            <person name="Hosoyama A."/>
            <person name="Uohara A."/>
            <person name="Ohji S."/>
            <person name="Ichikawa N."/>
        </authorList>
    </citation>
    <scope>NUCLEOTIDE SEQUENCE [LARGE SCALE GENOMIC DNA]</scope>
    <source>
        <strain evidence="1 2">NBRC 106114</strain>
    </source>
</reference>
<gene>
    <name evidence="1" type="ORF">MHY01S_29980</name>
</gene>
<dbReference type="RefSeq" id="WP_170148336.1">
    <property type="nucleotide sequence ID" value="NZ_BJXL01000135.1"/>
</dbReference>
<dbReference type="EMBL" id="BJXL01000135">
    <property type="protein sequence ID" value="GEM84832.1"/>
    <property type="molecule type" value="Genomic_DNA"/>
</dbReference>
<name>A0A511R7C4_9DEIN</name>
<comment type="caution">
    <text evidence="1">The sequence shown here is derived from an EMBL/GenBank/DDBJ whole genome shotgun (WGS) entry which is preliminary data.</text>
</comment>
<evidence type="ECO:0000313" key="2">
    <source>
        <dbReference type="Proteomes" id="UP000321197"/>
    </source>
</evidence>
<dbReference type="AlphaFoldDB" id="A0A511R7C4"/>
<dbReference type="Pfam" id="PF13826">
    <property type="entry name" value="Monooxy_af470-like"/>
    <property type="match status" value="1"/>
</dbReference>
<accession>A0A511R7C4</accession>
<organism evidence="1 2">
    <name type="scientific">Meiothermus hypogaeus NBRC 106114</name>
    <dbReference type="NCBI Taxonomy" id="1227553"/>
    <lineage>
        <taxon>Bacteria</taxon>
        <taxon>Thermotogati</taxon>
        <taxon>Deinococcota</taxon>
        <taxon>Deinococci</taxon>
        <taxon>Thermales</taxon>
        <taxon>Thermaceae</taxon>
        <taxon>Meiothermus</taxon>
    </lineage>
</organism>
<dbReference type="InterPro" id="IPR025444">
    <property type="entry name" value="Monooxy_af470"/>
</dbReference>
<proteinExistence type="predicted"/>
<dbReference type="Proteomes" id="UP000321197">
    <property type="component" value="Unassembled WGS sequence"/>
</dbReference>
<protein>
    <submittedName>
        <fullName evidence="1">Transcriptional regulator</fullName>
    </submittedName>
</protein>
<evidence type="ECO:0000313" key="1">
    <source>
        <dbReference type="EMBL" id="GEM84832.1"/>
    </source>
</evidence>